<reference evidence="3" key="1">
    <citation type="submission" date="2013-12" db="EMBL/GenBank/DDBJ databases">
        <title>The Genome Sequence of Aphanomyces astaci APO3.</title>
        <authorList>
            <consortium name="The Broad Institute Genomics Platform"/>
            <person name="Russ C."/>
            <person name="Tyler B."/>
            <person name="van West P."/>
            <person name="Dieguez-Uribeondo J."/>
            <person name="Young S.K."/>
            <person name="Zeng Q."/>
            <person name="Gargeya S."/>
            <person name="Fitzgerald M."/>
            <person name="Abouelleil A."/>
            <person name="Alvarado L."/>
            <person name="Chapman S.B."/>
            <person name="Gainer-Dewar J."/>
            <person name="Goldberg J."/>
            <person name="Griggs A."/>
            <person name="Gujja S."/>
            <person name="Hansen M."/>
            <person name="Howarth C."/>
            <person name="Imamovic A."/>
            <person name="Ireland A."/>
            <person name="Larimer J."/>
            <person name="McCowan C."/>
            <person name="Murphy C."/>
            <person name="Pearson M."/>
            <person name="Poon T.W."/>
            <person name="Priest M."/>
            <person name="Roberts A."/>
            <person name="Saif S."/>
            <person name="Shea T."/>
            <person name="Sykes S."/>
            <person name="Wortman J."/>
            <person name="Nusbaum C."/>
            <person name="Birren B."/>
        </authorList>
    </citation>
    <scope>NUCLEOTIDE SEQUENCE [LARGE SCALE GENOMIC DNA]</scope>
    <source>
        <strain evidence="3">APO3</strain>
    </source>
</reference>
<dbReference type="SUPFAM" id="SSF52096">
    <property type="entry name" value="ClpP/crotonase"/>
    <property type="match status" value="1"/>
</dbReference>
<proteinExistence type="predicted"/>
<dbReference type="Gene3D" id="3.30.750.44">
    <property type="match status" value="1"/>
</dbReference>
<evidence type="ECO:0000256" key="1">
    <source>
        <dbReference type="SAM" id="Phobius"/>
    </source>
</evidence>
<evidence type="ECO:0000259" key="2">
    <source>
        <dbReference type="Pfam" id="PF03572"/>
    </source>
</evidence>
<accession>W4H0S7</accession>
<dbReference type="PANTHER" id="PTHR11261">
    <property type="entry name" value="INTERPHOTORECEPTOR RETINOID-BINDING PROTEIN"/>
    <property type="match status" value="1"/>
</dbReference>
<keyword evidence="1" id="KW-0472">Membrane</keyword>
<feature type="domain" description="Tail specific protease" evidence="2">
    <location>
        <begin position="276"/>
        <end position="431"/>
    </location>
</feature>
<dbReference type="Gene3D" id="3.90.226.10">
    <property type="entry name" value="2-enoyl-CoA Hydratase, Chain A, domain 1"/>
    <property type="match status" value="1"/>
</dbReference>
<dbReference type="EMBL" id="KI913118">
    <property type="protein sequence ID" value="ETV85585.1"/>
    <property type="molecule type" value="Genomic_DNA"/>
</dbReference>
<dbReference type="GO" id="GO:0008236">
    <property type="term" value="F:serine-type peptidase activity"/>
    <property type="evidence" value="ECO:0007669"/>
    <property type="project" value="InterPro"/>
</dbReference>
<dbReference type="PANTHER" id="PTHR11261:SF3">
    <property type="entry name" value="RETINOL-BINDING PROTEIN 3"/>
    <property type="match status" value="1"/>
</dbReference>
<dbReference type="InterPro" id="IPR029045">
    <property type="entry name" value="ClpP/crotonase-like_dom_sf"/>
</dbReference>
<name>W4H0S7_APHAT</name>
<protein>
    <recommendedName>
        <fullName evidence="2">Tail specific protease domain-containing protein</fullName>
    </recommendedName>
</protein>
<dbReference type="OrthoDB" id="67272at2759"/>
<dbReference type="STRING" id="112090.W4H0S7"/>
<sequence length="452" mass="49607">MLRRRSRCTEVEAATGAAADFAQNLVLLLVPPCQATRRGWMHALVLYPLQCVESMLVRPLSQLRRHMPLLGGVCVVALTLWSLLLRSVWRHVHHTLSTASATHDPRLNFDKFWNAVEAYYVFTDATTCNWSLVHTIFGDKIDASTSEDDLWTAIVDSMALLGDPSVRLLHPQAGESSSFALPHTDTVKAPELDAHERTRTSQTSAALLPPLVHVAPHISTFTLPHASSSLSSVMYIRLDAMAGFVDRTFPLDCFTPPSNPAAVPELFDVEAMRWALQSIAPLDSKRTGIILDLRENSGGGSPRAAVAAAAMFLPPHAPAFEIQEPLKAWGHVRRRTFYTPSASTGDRLEYFDGPLVVLQSARTTGTAELVLLALRHRKRTACVGEVSAGRASGVLQMQLPNGWIVEMPHQICRSADGDIVCVQGQGLPPHVRADVTDDMWIWSTAVKLLTQL</sequence>
<dbReference type="VEuPathDB" id="FungiDB:H257_03292"/>
<dbReference type="AlphaFoldDB" id="W4H0S7"/>
<keyword evidence="1" id="KW-0812">Transmembrane</keyword>
<dbReference type="GO" id="GO:0006508">
    <property type="term" value="P:proteolysis"/>
    <property type="evidence" value="ECO:0007669"/>
    <property type="project" value="InterPro"/>
</dbReference>
<dbReference type="InterPro" id="IPR005151">
    <property type="entry name" value="Tail-specific_protease"/>
</dbReference>
<dbReference type="RefSeq" id="XP_009825603.1">
    <property type="nucleotide sequence ID" value="XM_009827301.1"/>
</dbReference>
<evidence type="ECO:0000313" key="3">
    <source>
        <dbReference type="EMBL" id="ETV85585.1"/>
    </source>
</evidence>
<dbReference type="GeneID" id="20805288"/>
<gene>
    <name evidence="3" type="ORF">H257_03292</name>
</gene>
<keyword evidence="1" id="KW-1133">Transmembrane helix</keyword>
<organism evidence="3">
    <name type="scientific">Aphanomyces astaci</name>
    <name type="common">Crayfish plague agent</name>
    <dbReference type="NCBI Taxonomy" id="112090"/>
    <lineage>
        <taxon>Eukaryota</taxon>
        <taxon>Sar</taxon>
        <taxon>Stramenopiles</taxon>
        <taxon>Oomycota</taxon>
        <taxon>Saprolegniomycetes</taxon>
        <taxon>Saprolegniales</taxon>
        <taxon>Verrucalvaceae</taxon>
        <taxon>Aphanomyces</taxon>
    </lineage>
</organism>
<feature type="transmembrane region" description="Helical" evidence="1">
    <location>
        <begin position="68"/>
        <end position="89"/>
    </location>
</feature>
<dbReference type="Pfam" id="PF03572">
    <property type="entry name" value="Peptidase_S41"/>
    <property type="match status" value="1"/>
</dbReference>